<comment type="caution">
    <text evidence="1">The sequence shown here is derived from an EMBL/GenBank/DDBJ whole genome shotgun (WGS) entry which is preliminary data.</text>
</comment>
<protein>
    <submittedName>
        <fullName evidence="1">Uncharacterized protein</fullName>
    </submittedName>
</protein>
<dbReference type="EMBL" id="JAPFFJ010000012">
    <property type="protein sequence ID" value="KAJ6414884.1"/>
    <property type="molecule type" value="Genomic_DNA"/>
</dbReference>
<dbReference type="Proteomes" id="UP001162972">
    <property type="component" value="Chromosome 3"/>
</dbReference>
<dbReference type="AlphaFoldDB" id="A0AAD6P3A0"/>
<evidence type="ECO:0000313" key="2">
    <source>
        <dbReference type="Proteomes" id="UP001162972"/>
    </source>
</evidence>
<accession>A0AAD6P3A0</accession>
<gene>
    <name evidence="1" type="ORF">OIU84_003825</name>
</gene>
<evidence type="ECO:0000313" key="1">
    <source>
        <dbReference type="EMBL" id="KAJ6414884.1"/>
    </source>
</evidence>
<organism evidence="1 2">
    <name type="scientific">Salix udensis</name>
    <dbReference type="NCBI Taxonomy" id="889485"/>
    <lineage>
        <taxon>Eukaryota</taxon>
        <taxon>Viridiplantae</taxon>
        <taxon>Streptophyta</taxon>
        <taxon>Embryophyta</taxon>
        <taxon>Tracheophyta</taxon>
        <taxon>Spermatophyta</taxon>
        <taxon>Magnoliopsida</taxon>
        <taxon>eudicotyledons</taxon>
        <taxon>Gunneridae</taxon>
        <taxon>Pentapetalae</taxon>
        <taxon>rosids</taxon>
        <taxon>fabids</taxon>
        <taxon>Malpighiales</taxon>
        <taxon>Salicaceae</taxon>
        <taxon>Saliceae</taxon>
        <taxon>Salix</taxon>
    </lineage>
</organism>
<keyword evidence="2" id="KW-1185">Reference proteome</keyword>
<sequence length="127" mass="14434">MHKHIVSGNWRVVRFSIAAIIVESLSRFQLGLVRTLTTVKLMWIECARQRLGTAKLVGIEDSSRSKLVIIFQFSKSDCIMLCSQTEELTVVLDDEFPEQLRTPLHEFNSSSKAGTKGLVSFLQIQFF</sequence>
<name>A0AAD6P3A0_9ROSI</name>
<reference evidence="1 2" key="1">
    <citation type="journal article" date="2023" name="Int. J. Mol. Sci.">
        <title>De Novo Assembly and Annotation of 11 Diverse Shrub Willow (Salix) Genomes Reveals Novel Gene Organization in Sex-Linked Regions.</title>
        <authorList>
            <person name="Hyden B."/>
            <person name="Feng K."/>
            <person name="Yates T.B."/>
            <person name="Jawdy S."/>
            <person name="Cereghino C."/>
            <person name="Smart L.B."/>
            <person name="Muchero W."/>
        </authorList>
    </citation>
    <scope>NUCLEOTIDE SEQUENCE [LARGE SCALE GENOMIC DNA]</scope>
    <source>
        <tissue evidence="1">Shoot tip</tissue>
    </source>
</reference>
<proteinExistence type="predicted"/>